<dbReference type="PROSITE" id="PS51000">
    <property type="entry name" value="HTH_DEOR_2"/>
    <property type="match status" value="1"/>
</dbReference>
<keyword evidence="2" id="KW-0238">DNA-binding</keyword>
<gene>
    <name evidence="5" type="ORF">BJY26_000472</name>
</gene>
<dbReference type="GO" id="GO:0003677">
    <property type="term" value="F:DNA binding"/>
    <property type="evidence" value="ECO:0007669"/>
    <property type="project" value="UniProtKB-KW"/>
</dbReference>
<dbReference type="Pfam" id="PF00455">
    <property type="entry name" value="DeoRC"/>
    <property type="match status" value="1"/>
</dbReference>
<dbReference type="GO" id="GO:0003700">
    <property type="term" value="F:DNA-binding transcription factor activity"/>
    <property type="evidence" value="ECO:0007669"/>
    <property type="project" value="InterPro"/>
</dbReference>
<evidence type="ECO:0000313" key="5">
    <source>
        <dbReference type="EMBL" id="NYI66166.1"/>
    </source>
</evidence>
<feature type="domain" description="HTH deoR-type" evidence="4">
    <location>
        <begin position="3"/>
        <end position="58"/>
    </location>
</feature>
<dbReference type="Pfam" id="PF08220">
    <property type="entry name" value="HTH_DeoR"/>
    <property type="match status" value="1"/>
</dbReference>
<dbReference type="Proteomes" id="UP000539111">
    <property type="component" value="Unassembled WGS sequence"/>
</dbReference>
<dbReference type="InterPro" id="IPR036390">
    <property type="entry name" value="WH_DNA-bd_sf"/>
</dbReference>
<evidence type="ECO:0000259" key="4">
    <source>
        <dbReference type="PROSITE" id="PS51000"/>
    </source>
</evidence>
<dbReference type="PANTHER" id="PTHR30363:SF44">
    <property type="entry name" value="AGA OPERON TRANSCRIPTIONAL REPRESSOR-RELATED"/>
    <property type="match status" value="1"/>
</dbReference>
<dbReference type="InterPro" id="IPR050313">
    <property type="entry name" value="Carb_Metab_HTH_regulators"/>
</dbReference>
<dbReference type="SUPFAM" id="SSF100950">
    <property type="entry name" value="NagB/RpiA/CoA transferase-like"/>
    <property type="match status" value="1"/>
</dbReference>
<dbReference type="Gene3D" id="1.10.10.10">
    <property type="entry name" value="Winged helix-like DNA-binding domain superfamily/Winged helix DNA-binding domain"/>
    <property type="match status" value="1"/>
</dbReference>
<dbReference type="InterPro" id="IPR001034">
    <property type="entry name" value="DeoR_HTH"/>
</dbReference>
<dbReference type="PROSITE" id="PS00894">
    <property type="entry name" value="HTH_DEOR_1"/>
    <property type="match status" value="1"/>
</dbReference>
<evidence type="ECO:0000256" key="2">
    <source>
        <dbReference type="ARBA" id="ARBA00023125"/>
    </source>
</evidence>
<evidence type="ECO:0000256" key="3">
    <source>
        <dbReference type="ARBA" id="ARBA00023163"/>
    </source>
</evidence>
<proteinExistence type="predicted"/>
<name>A0A7Z0A9N8_9MICO</name>
<organism evidence="5 6">
    <name type="scientific">Spelaeicoccus albus</name>
    <dbReference type="NCBI Taxonomy" id="1280376"/>
    <lineage>
        <taxon>Bacteria</taxon>
        <taxon>Bacillati</taxon>
        <taxon>Actinomycetota</taxon>
        <taxon>Actinomycetes</taxon>
        <taxon>Micrococcales</taxon>
        <taxon>Brevibacteriaceae</taxon>
        <taxon>Spelaeicoccus</taxon>
    </lineage>
</organism>
<sequence>MLAAERQAQIVDRIRHDGISRVRDLAALLRVSDMTVRRDIDALVEGGLLERVHGGAKVPGRLSSDEPGFEMKSTRQETEKQAIARAAIELVSPGLAIGVSAGTTTWTLARQLRDMASLTVVTNSIRVADEFYDRAGKKQSVDSSVILTGGERTPSDALVGPMAVSSLKQLHLDVLFLGVHGIDEAAGFTTPNLMESETNRAFAAAAHTVVVLADHTKWGTVGMSSIAALDDVDILITDSQLPTDALDLLRSRIPDVRIAG</sequence>
<keyword evidence="6" id="KW-1185">Reference proteome</keyword>
<dbReference type="InterPro" id="IPR036388">
    <property type="entry name" value="WH-like_DNA-bd_sf"/>
</dbReference>
<dbReference type="Gene3D" id="3.40.50.1360">
    <property type="match status" value="1"/>
</dbReference>
<protein>
    <submittedName>
        <fullName evidence="5">DeoR/GlpR family transcriptional regulator of sugar metabolism</fullName>
    </submittedName>
</protein>
<dbReference type="AlphaFoldDB" id="A0A7Z0A9N8"/>
<dbReference type="InterPro" id="IPR018356">
    <property type="entry name" value="Tscrpt_reg_HTH_DeoR_CS"/>
</dbReference>
<dbReference type="SUPFAM" id="SSF46785">
    <property type="entry name" value="Winged helix' DNA-binding domain"/>
    <property type="match status" value="1"/>
</dbReference>
<keyword evidence="3" id="KW-0804">Transcription</keyword>
<accession>A0A7Z0A9N8</accession>
<dbReference type="InterPro" id="IPR014036">
    <property type="entry name" value="DeoR-like_C"/>
</dbReference>
<dbReference type="EMBL" id="JACBZP010000001">
    <property type="protein sequence ID" value="NYI66166.1"/>
    <property type="molecule type" value="Genomic_DNA"/>
</dbReference>
<dbReference type="InterPro" id="IPR037171">
    <property type="entry name" value="NagB/RpiA_transferase-like"/>
</dbReference>
<dbReference type="PANTHER" id="PTHR30363">
    <property type="entry name" value="HTH-TYPE TRANSCRIPTIONAL REGULATOR SRLR-RELATED"/>
    <property type="match status" value="1"/>
</dbReference>
<dbReference type="SMART" id="SM00420">
    <property type="entry name" value="HTH_DEOR"/>
    <property type="match status" value="1"/>
</dbReference>
<keyword evidence="1" id="KW-0805">Transcription regulation</keyword>
<evidence type="ECO:0000256" key="1">
    <source>
        <dbReference type="ARBA" id="ARBA00023015"/>
    </source>
</evidence>
<dbReference type="RefSeq" id="WP_179425325.1">
    <property type="nucleotide sequence ID" value="NZ_JACBZP010000001.1"/>
</dbReference>
<reference evidence="5 6" key="1">
    <citation type="submission" date="2020-07" db="EMBL/GenBank/DDBJ databases">
        <title>Sequencing the genomes of 1000 actinobacteria strains.</title>
        <authorList>
            <person name="Klenk H.-P."/>
        </authorList>
    </citation>
    <scope>NUCLEOTIDE SEQUENCE [LARGE SCALE GENOMIC DNA]</scope>
    <source>
        <strain evidence="5 6">DSM 26341</strain>
    </source>
</reference>
<comment type="caution">
    <text evidence="5">The sequence shown here is derived from an EMBL/GenBank/DDBJ whole genome shotgun (WGS) entry which is preliminary data.</text>
</comment>
<evidence type="ECO:0000313" key="6">
    <source>
        <dbReference type="Proteomes" id="UP000539111"/>
    </source>
</evidence>
<dbReference type="SMART" id="SM01134">
    <property type="entry name" value="DeoRC"/>
    <property type="match status" value="1"/>
</dbReference>
<dbReference type="PRINTS" id="PR00037">
    <property type="entry name" value="HTHLACR"/>
</dbReference>